<gene>
    <name evidence="2" type="ORF">DKW60_05015</name>
</gene>
<dbReference type="EMBL" id="QGKM01000008">
    <property type="protein sequence ID" value="PWQ99836.1"/>
    <property type="molecule type" value="Genomic_DNA"/>
</dbReference>
<dbReference type="InterPro" id="IPR000835">
    <property type="entry name" value="HTH_MarR-typ"/>
</dbReference>
<dbReference type="PANTHER" id="PTHR33164:SF101">
    <property type="entry name" value="TRANSCRIPTIONAL REPRESSOR MPRA"/>
    <property type="match status" value="1"/>
</dbReference>
<feature type="domain" description="HTH marR-type" evidence="1">
    <location>
        <begin position="17"/>
        <end position="153"/>
    </location>
</feature>
<proteinExistence type="predicted"/>
<dbReference type="InterPro" id="IPR039422">
    <property type="entry name" value="MarR/SlyA-like"/>
</dbReference>
<dbReference type="SUPFAM" id="SSF46785">
    <property type="entry name" value="Winged helix' DNA-binding domain"/>
    <property type="match status" value="1"/>
</dbReference>
<organism evidence="2 3">
    <name type="scientific">Leucothrix pacifica</name>
    <dbReference type="NCBI Taxonomy" id="1247513"/>
    <lineage>
        <taxon>Bacteria</taxon>
        <taxon>Pseudomonadati</taxon>
        <taxon>Pseudomonadota</taxon>
        <taxon>Gammaproteobacteria</taxon>
        <taxon>Thiotrichales</taxon>
        <taxon>Thiotrichaceae</taxon>
        <taxon>Leucothrix</taxon>
    </lineage>
</organism>
<name>A0A317CMS5_9GAMM</name>
<dbReference type="AlphaFoldDB" id="A0A317CMS5"/>
<sequence>MPTKPNRKPEIGISSIEADIFKQANQYSDETLAEINQLLMIWGMTALQHSALRVIYVHDKEDVGLPSGEIGKHLITRVPDVTRLLDRMAEKKWLIRERDKNNRRVVRTRLTKIGIELVESTHSSLVKLEQDRLAHMTDREKAELKRLLELAVNHQAD</sequence>
<accession>A0A317CMS5</accession>
<dbReference type="InterPro" id="IPR036390">
    <property type="entry name" value="WH_DNA-bd_sf"/>
</dbReference>
<protein>
    <recommendedName>
        <fullName evidence="1">HTH marR-type domain-containing protein</fullName>
    </recommendedName>
</protein>
<evidence type="ECO:0000259" key="1">
    <source>
        <dbReference type="PROSITE" id="PS50995"/>
    </source>
</evidence>
<dbReference type="PROSITE" id="PS50995">
    <property type="entry name" value="HTH_MARR_2"/>
    <property type="match status" value="1"/>
</dbReference>
<dbReference type="Gene3D" id="1.10.10.10">
    <property type="entry name" value="Winged helix-like DNA-binding domain superfamily/Winged helix DNA-binding domain"/>
    <property type="match status" value="1"/>
</dbReference>
<dbReference type="Pfam" id="PF12802">
    <property type="entry name" value="MarR_2"/>
    <property type="match status" value="1"/>
</dbReference>
<dbReference type="GO" id="GO:0003700">
    <property type="term" value="F:DNA-binding transcription factor activity"/>
    <property type="evidence" value="ECO:0007669"/>
    <property type="project" value="InterPro"/>
</dbReference>
<dbReference type="GO" id="GO:0006950">
    <property type="term" value="P:response to stress"/>
    <property type="evidence" value="ECO:0007669"/>
    <property type="project" value="TreeGrafter"/>
</dbReference>
<dbReference type="RefSeq" id="WP_109836569.1">
    <property type="nucleotide sequence ID" value="NZ_QGKM01000008.1"/>
</dbReference>
<dbReference type="PRINTS" id="PR00598">
    <property type="entry name" value="HTHMARR"/>
</dbReference>
<dbReference type="SMART" id="SM00347">
    <property type="entry name" value="HTH_MARR"/>
    <property type="match status" value="1"/>
</dbReference>
<evidence type="ECO:0000313" key="2">
    <source>
        <dbReference type="EMBL" id="PWQ99836.1"/>
    </source>
</evidence>
<reference evidence="2 3" key="1">
    <citation type="submission" date="2018-05" db="EMBL/GenBank/DDBJ databases">
        <title>Leucothrix arctica sp. nov., isolated from Arctic seawater.</title>
        <authorList>
            <person name="Choi A."/>
            <person name="Baek K."/>
        </authorList>
    </citation>
    <scope>NUCLEOTIDE SEQUENCE [LARGE SCALE GENOMIC DNA]</scope>
    <source>
        <strain evidence="2 3">JCM 18388</strain>
    </source>
</reference>
<dbReference type="Proteomes" id="UP000245539">
    <property type="component" value="Unassembled WGS sequence"/>
</dbReference>
<dbReference type="OrthoDB" id="7502947at2"/>
<keyword evidence="3" id="KW-1185">Reference proteome</keyword>
<dbReference type="InterPro" id="IPR036388">
    <property type="entry name" value="WH-like_DNA-bd_sf"/>
</dbReference>
<evidence type="ECO:0000313" key="3">
    <source>
        <dbReference type="Proteomes" id="UP000245539"/>
    </source>
</evidence>
<dbReference type="PANTHER" id="PTHR33164">
    <property type="entry name" value="TRANSCRIPTIONAL REGULATOR, MARR FAMILY"/>
    <property type="match status" value="1"/>
</dbReference>
<comment type="caution">
    <text evidence="2">The sequence shown here is derived from an EMBL/GenBank/DDBJ whole genome shotgun (WGS) entry which is preliminary data.</text>
</comment>